<dbReference type="AlphaFoldDB" id="X6P6B0"/>
<reference evidence="1 2" key="1">
    <citation type="journal article" date="2013" name="Curr. Biol.">
        <title>The Genome of the Foraminiferan Reticulomyxa filosa.</title>
        <authorList>
            <person name="Glockner G."/>
            <person name="Hulsmann N."/>
            <person name="Schleicher M."/>
            <person name="Noegel A.A."/>
            <person name="Eichinger L."/>
            <person name="Gallinger C."/>
            <person name="Pawlowski J."/>
            <person name="Sierra R."/>
            <person name="Euteneuer U."/>
            <person name="Pillet L."/>
            <person name="Moustafa A."/>
            <person name="Platzer M."/>
            <person name="Groth M."/>
            <person name="Szafranski K."/>
            <person name="Schliwa M."/>
        </authorList>
    </citation>
    <scope>NUCLEOTIDE SEQUENCE [LARGE SCALE GENOMIC DNA]</scope>
</reference>
<keyword evidence="2" id="KW-1185">Reference proteome</keyword>
<comment type="caution">
    <text evidence="1">The sequence shown here is derived from an EMBL/GenBank/DDBJ whole genome shotgun (WGS) entry which is preliminary data.</text>
</comment>
<gene>
    <name evidence="1" type="ORF">RFI_03035</name>
</gene>
<organism evidence="1 2">
    <name type="scientific">Reticulomyxa filosa</name>
    <dbReference type="NCBI Taxonomy" id="46433"/>
    <lineage>
        <taxon>Eukaryota</taxon>
        <taxon>Sar</taxon>
        <taxon>Rhizaria</taxon>
        <taxon>Retaria</taxon>
        <taxon>Foraminifera</taxon>
        <taxon>Monothalamids</taxon>
        <taxon>Reticulomyxidae</taxon>
        <taxon>Reticulomyxa</taxon>
    </lineage>
</organism>
<accession>X6P6B0</accession>
<dbReference type="EMBL" id="ASPP01002907">
    <property type="protein sequence ID" value="ETO34060.1"/>
    <property type="molecule type" value="Genomic_DNA"/>
</dbReference>
<dbReference type="Proteomes" id="UP000023152">
    <property type="component" value="Unassembled WGS sequence"/>
</dbReference>
<sequence>MQSVKVFLPKLNVKIKQQQGTKKQKSNLVVCFFGRVLLLAREKGLHVPSKSKKTAVLRLLFSHLGIEDNNTIEKRETRLAKAYVRGFKNAVVKADRDTESILGMMLHDPSNPIKIRFDDEMDDDAAEMELVKKLCNYCQTHGKEIKDCKPDYYAHHYLFNQLTRLAKVKKSFRISKKYCFCFWFLNFFFFFLRQKKIIIIKKQH</sequence>
<evidence type="ECO:0000313" key="2">
    <source>
        <dbReference type="Proteomes" id="UP000023152"/>
    </source>
</evidence>
<protein>
    <submittedName>
        <fullName evidence="1">Uncharacterized protein</fullName>
    </submittedName>
</protein>
<evidence type="ECO:0000313" key="1">
    <source>
        <dbReference type="EMBL" id="ETO34060.1"/>
    </source>
</evidence>
<name>X6P6B0_RETFI</name>
<proteinExistence type="predicted"/>